<dbReference type="PANTHER" id="PTHR40697">
    <property type="entry name" value="ACETOIN CATABOLISM PROTEIN X"/>
    <property type="match status" value="1"/>
</dbReference>
<keyword evidence="1" id="KW-0808">Transferase</keyword>
<organism evidence="1 2">
    <name type="scientific">Chromatocurvus halotolerans</name>
    <dbReference type="NCBI Taxonomy" id="1132028"/>
    <lineage>
        <taxon>Bacteria</taxon>
        <taxon>Pseudomonadati</taxon>
        <taxon>Pseudomonadota</taxon>
        <taxon>Gammaproteobacteria</taxon>
        <taxon>Cellvibrionales</taxon>
        <taxon>Halieaceae</taxon>
        <taxon>Chromatocurvus</taxon>
    </lineage>
</organism>
<dbReference type="PIRSF" id="PIRSF016907">
    <property type="entry name" value="Kin_ATP-NAD"/>
    <property type="match status" value="1"/>
</dbReference>
<dbReference type="InterPro" id="IPR016064">
    <property type="entry name" value="NAD/diacylglycerol_kinase_sf"/>
</dbReference>
<dbReference type="InterPro" id="IPR011386">
    <property type="entry name" value="Put_ATP-NAD_kin"/>
</dbReference>
<dbReference type="GO" id="GO:0006741">
    <property type="term" value="P:NADP+ biosynthetic process"/>
    <property type="evidence" value="ECO:0007669"/>
    <property type="project" value="InterPro"/>
</dbReference>
<protein>
    <submittedName>
        <fullName evidence="1">Putative polyphosphate/ATP-dependent NAD kinase</fullName>
    </submittedName>
</protein>
<dbReference type="EMBL" id="SLWX01000003">
    <property type="protein sequence ID" value="TCO77117.1"/>
    <property type="molecule type" value="Genomic_DNA"/>
</dbReference>
<name>A0A4R2KW96_9GAMM</name>
<proteinExistence type="predicted"/>
<dbReference type="InterPro" id="IPR002504">
    <property type="entry name" value="NADK"/>
</dbReference>
<dbReference type="GO" id="GO:0051287">
    <property type="term" value="F:NAD binding"/>
    <property type="evidence" value="ECO:0007669"/>
    <property type="project" value="UniProtKB-ARBA"/>
</dbReference>
<dbReference type="AlphaFoldDB" id="A0A4R2KW96"/>
<keyword evidence="1" id="KW-0418">Kinase</keyword>
<reference evidence="1 2" key="1">
    <citation type="submission" date="2019-03" db="EMBL/GenBank/DDBJ databases">
        <title>Genomic Encyclopedia of Type Strains, Phase IV (KMG-IV): sequencing the most valuable type-strain genomes for metagenomic binning, comparative biology and taxonomic classification.</title>
        <authorList>
            <person name="Goeker M."/>
        </authorList>
    </citation>
    <scope>NUCLEOTIDE SEQUENCE [LARGE SCALE GENOMIC DNA]</scope>
    <source>
        <strain evidence="1 2">DSM 23344</strain>
    </source>
</reference>
<dbReference type="Pfam" id="PF01513">
    <property type="entry name" value="NAD_kinase"/>
    <property type="match status" value="1"/>
</dbReference>
<sequence length="373" mass="38212">MGLVVNPVAGMGGAVGLKGTDGALVEEARRRGAQPMAQKRAVTALEALQRAEQTIEVLTCAGSMGADAAGAAGLPHRVVFHPDDPPGAADTRNAVTTLLRENVELLLFAGGDGTAREVMASAAAHTPVLGIPAGVKMHSAVFGVTAMTAGDAARAFLDSGCPETALIPAEVMDREPGENGEPVGSPVLYGYLRVPAMPRLMQAAKAVGASDDAALGGALQRLADQVQRDGLCVLGPGATLLRLKNLLGATGTLLGVDVFDHGRCVACDVDERQLWSLVRDREARIVVGVIGGQGFLFGRGNQQISARVLARVGRQNIDVVSSAAKLASLPGGVLRVDTGDPAVNASLAGYLPVLTGSARQTLCRVIDADTEPA</sequence>
<dbReference type="SUPFAM" id="SSF111331">
    <property type="entry name" value="NAD kinase/diacylglycerol kinase-like"/>
    <property type="match status" value="1"/>
</dbReference>
<dbReference type="GO" id="GO:0005524">
    <property type="term" value="F:ATP binding"/>
    <property type="evidence" value="ECO:0007669"/>
    <property type="project" value="UniProtKB-ARBA"/>
</dbReference>
<gene>
    <name evidence="1" type="ORF">EV688_103131</name>
</gene>
<evidence type="ECO:0000313" key="2">
    <source>
        <dbReference type="Proteomes" id="UP000294980"/>
    </source>
</evidence>
<dbReference type="Proteomes" id="UP000294980">
    <property type="component" value="Unassembled WGS sequence"/>
</dbReference>
<dbReference type="Pfam" id="PF20143">
    <property type="entry name" value="NAD_kinase_C"/>
    <property type="match status" value="1"/>
</dbReference>
<accession>A0A4R2KW96</accession>
<evidence type="ECO:0000313" key="1">
    <source>
        <dbReference type="EMBL" id="TCO77117.1"/>
    </source>
</evidence>
<dbReference type="GO" id="GO:0003951">
    <property type="term" value="F:NAD+ kinase activity"/>
    <property type="evidence" value="ECO:0007669"/>
    <property type="project" value="InterPro"/>
</dbReference>
<dbReference type="PANTHER" id="PTHR40697:SF2">
    <property type="entry name" value="ATP-NAD KINASE-RELATED"/>
    <property type="match status" value="1"/>
</dbReference>
<dbReference type="InterPro" id="IPR039065">
    <property type="entry name" value="AcoX-like"/>
</dbReference>
<keyword evidence="2" id="KW-1185">Reference proteome</keyword>
<comment type="caution">
    <text evidence="1">The sequence shown here is derived from an EMBL/GenBank/DDBJ whole genome shotgun (WGS) entry which is preliminary data.</text>
</comment>